<dbReference type="Pfam" id="PF18803">
    <property type="entry name" value="CxC2"/>
    <property type="match status" value="1"/>
</dbReference>
<dbReference type="InterPro" id="IPR041457">
    <property type="entry name" value="CxC2_KDZ-assoc"/>
</dbReference>
<dbReference type="EMBL" id="KZ857565">
    <property type="protein sequence ID" value="RDX40316.1"/>
    <property type="molecule type" value="Genomic_DNA"/>
</dbReference>
<dbReference type="Proteomes" id="UP000256964">
    <property type="component" value="Unassembled WGS sequence"/>
</dbReference>
<evidence type="ECO:0000259" key="2">
    <source>
        <dbReference type="Pfam" id="PF18803"/>
    </source>
</evidence>
<keyword evidence="4" id="KW-1185">Reference proteome</keyword>
<feature type="domain" description="CxC2-like cysteine cluster KDZ transposase-associated" evidence="2">
    <location>
        <begin position="85"/>
        <end position="194"/>
    </location>
</feature>
<sequence length="978" mass="112206">MKDWLPMAGAVLDELVRRDSRSDFRKFDRCLSCADAGTARPATIRCTTCDVGALECEECCVQRHRRLACHRLTRWNGQYFEVTSLQQIGLVVQLGHADGSSCSNPHPAPKDFCVIDFNGHHNVTLNYCGCDKAGEAGTHQEQLLRRDYYPSTLTEPHTVYTVRLLEHYHIQSLQGKTSMYDYYASLERMTDNTGTKKLQDRYKSFMRVVAQWRFLKRLKRAGRAHDPTGIDGTQPGELAVQCPACPHPEINLPPNWEDVSEDLQYLYVMCVALDACFRLKRRDVSSTEKDPILGGGWGYFVEDTGYQQVLTGYGEQNEVSTCSGFAAMTQANIKYAKGYNASGVGVVICSRHEFMLANGVGDTQLGEKWVNMDYIFVNAMLRHLVVRKLVTYDIACQWSKGILGRITQFPSHLHIPLPTGSIQYAIPKLHWSAHERKEHSKYSLNFIPGAARSDGEGVERRFWWIQPVANSTKSMGPGGRQGVLEDQWGYGNWRKIVDLAELMRRRYMLAREQAAVHKLEYDNITKLYSKKTIKEWTNKVVEWEADTTKPDPYYTESTGRSEAQIKQDIAKEEQAKSAAPGHISKHKVSALGFITTGLELEEMQARLQDQAATNDDSKLPQLFEARTAFRHRIQQFRAIQAVYTPQIIVLLAQDDASRTDIVEVEKVRLGLPSEIQTQHRATACPPDILAIEARLRDAQCRDALQDIRTQLHVQDRLYKLKKLHVRHQGPNTRMQTDIKGQSNRVRRAAAKYRRARKAKLALMGPGPWENELCVLTDNDIRGVQDDDPDSVTERSRKQKRPGPAEGHRRVSWIWKSADRDGQTGYLDSVRIEWTKLRARCQRWMEEKRLLPEEMRRVLAWLQFQESLWMARINRRSDVDDALQEGLTAYAHKQAHIRRNMRGTSRQIWLKFMQESGLEMGAEWEPVAGYVPRKVRRRVNGRVVEEEADEGVEEEEEEEEEDAIAYRRLVERDQVEDLV</sequence>
<dbReference type="OrthoDB" id="2793259at2759"/>
<evidence type="ECO:0000313" key="4">
    <source>
        <dbReference type="Proteomes" id="UP000256964"/>
    </source>
</evidence>
<gene>
    <name evidence="3" type="ORF">OH76DRAFT_1366404</name>
</gene>
<proteinExistence type="predicted"/>
<evidence type="ECO:0000256" key="1">
    <source>
        <dbReference type="SAM" id="MobiDB-lite"/>
    </source>
</evidence>
<organism evidence="3 4">
    <name type="scientific">Lentinus brumalis</name>
    <dbReference type="NCBI Taxonomy" id="2498619"/>
    <lineage>
        <taxon>Eukaryota</taxon>
        <taxon>Fungi</taxon>
        <taxon>Dikarya</taxon>
        <taxon>Basidiomycota</taxon>
        <taxon>Agaricomycotina</taxon>
        <taxon>Agaricomycetes</taxon>
        <taxon>Polyporales</taxon>
        <taxon>Polyporaceae</taxon>
        <taxon>Lentinus</taxon>
    </lineage>
</organism>
<feature type="region of interest" description="Disordered" evidence="1">
    <location>
        <begin position="780"/>
        <end position="808"/>
    </location>
</feature>
<dbReference type="STRING" id="139420.A0A371CJ66"/>
<dbReference type="AlphaFoldDB" id="A0A371CJ66"/>
<evidence type="ECO:0000313" key="3">
    <source>
        <dbReference type="EMBL" id="RDX40316.1"/>
    </source>
</evidence>
<accession>A0A371CJ66</accession>
<dbReference type="Pfam" id="PF18758">
    <property type="entry name" value="KDZ"/>
    <property type="match status" value="1"/>
</dbReference>
<name>A0A371CJ66_9APHY</name>
<reference evidence="3 4" key="1">
    <citation type="journal article" date="2018" name="Biotechnol. Biofuels">
        <title>Integrative visual omics of the white-rot fungus Polyporus brumalis exposes the biotechnological potential of its oxidative enzymes for delignifying raw plant biomass.</title>
        <authorList>
            <person name="Miyauchi S."/>
            <person name="Rancon A."/>
            <person name="Drula E."/>
            <person name="Hage H."/>
            <person name="Chaduli D."/>
            <person name="Favel A."/>
            <person name="Grisel S."/>
            <person name="Henrissat B."/>
            <person name="Herpoel-Gimbert I."/>
            <person name="Ruiz-Duenas F.J."/>
            <person name="Chevret D."/>
            <person name="Hainaut M."/>
            <person name="Lin J."/>
            <person name="Wang M."/>
            <person name="Pangilinan J."/>
            <person name="Lipzen A."/>
            <person name="Lesage-Meessen L."/>
            <person name="Navarro D."/>
            <person name="Riley R."/>
            <person name="Grigoriev I.V."/>
            <person name="Zhou S."/>
            <person name="Raouche S."/>
            <person name="Rosso M.N."/>
        </authorList>
    </citation>
    <scope>NUCLEOTIDE SEQUENCE [LARGE SCALE GENOMIC DNA]</scope>
    <source>
        <strain evidence="3 4">BRFM 1820</strain>
    </source>
</reference>
<dbReference type="PANTHER" id="PTHR33096">
    <property type="entry name" value="CXC2 DOMAIN-CONTAINING PROTEIN"/>
    <property type="match status" value="1"/>
</dbReference>
<protein>
    <recommendedName>
        <fullName evidence="2">CxC2-like cysteine cluster KDZ transposase-associated domain-containing protein</fullName>
    </recommendedName>
</protein>
<dbReference type="PANTHER" id="PTHR33096:SF1">
    <property type="entry name" value="CXC1-LIKE CYSTEINE CLUSTER ASSOCIATED WITH KDZ TRANSPOSASES DOMAIN-CONTAINING PROTEIN"/>
    <property type="match status" value="1"/>
</dbReference>
<dbReference type="InterPro" id="IPR040521">
    <property type="entry name" value="KDZ"/>
</dbReference>